<proteinExistence type="predicted"/>
<dbReference type="PROSITE" id="PS51257">
    <property type="entry name" value="PROKAR_LIPOPROTEIN"/>
    <property type="match status" value="1"/>
</dbReference>
<evidence type="ECO:0000313" key="2">
    <source>
        <dbReference type="EMBL" id="GGA04686.1"/>
    </source>
</evidence>
<name>A0ABQ1FAH6_9SPHN</name>
<accession>A0ABQ1FAH6</accession>
<feature type="signal peptide" evidence="1">
    <location>
        <begin position="1"/>
        <end position="17"/>
    </location>
</feature>
<comment type="caution">
    <text evidence="2">The sequence shown here is derived from an EMBL/GenBank/DDBJ whole genome shotgun (WGS) entry which is preliminary data.</text>
</comment>
<keyword evidence="1" id="KW-0732">Signal</keyword>
<protein>
    <submittedName>
        <fullName evidence="2">Uncharacterized protein</fullName>
    </submittedName>
</protein>
<dbReference type="RefSeq" id="WP_188641900.1">
    <property type="nucleotide sequence ID" value="NZ_BMID01000001.1"/>
</dbReference>
<dbReference type="EMBL" id="BMID01000001">
    <property type="protein sequence ID" value="GGA04686.1"/>
    <property type="molecule type" value="Genomic_DNA"/>
</dbReference>
<organism evidence="2 3">
    <name type="scientific">Blastomonas marina</name>
    <dbReference type="NCBI Taxonomy" id="1867408"/>
    <lineage>
        <taxon>Bacteria</taxon>
        <taxon>Pseudomonadati</taxon>
        <taxon>Pseudomonadota</taxon>
        <taxon>Alphaproteobacteria</taxon>
        <taxon>Sphingomonadales</taxon>
        <taxon>Sphingomonadaceae</taxon>
        <taxon>Blastomonas</taxon>
    </lineage>
</organism>
<dbReference type="Proteomes" id="UP000603317">
    <property type="component" value="Unassembled WGS sequence"/>
</dbReference>
<sequence>MKVRTQLLLLISVFAIAGCDGSPPNKAIALPVLEAGASGNAEAIVQLADQTCVGRASDAADFGQALEISGWGFERTQSADPANALSLDVWETETAQVVRGELVKGHAYTCLLAVGSEYSPSEDELRQALLIRYGRPDESGIYWEFEGPNGSRYKLDIGGMTEGPYDSSIFVEEWR</sequence>
<keyword evidence="3" id="KW-1185">Reference proteome</keyword>
<gene>
    <name evidence="2" type="ORF">GCM10010923_12680</name>
</gene>
<feature type="chain" id="PRO_5046376645" evidence="1">
    <location>
        <begin position="18"/>
        <end position="175"/>
    </location>
</feature>
<evidence type="ECO:0000256" key="1">
    <source>
        <dbReference type="SAM" id="SignalP"/>
    </source>
</evidence>
<evidence type="ECO:0000313" key="3">
    <source>
        <dbReference type="Proteomes" id="UP000603317"/>
    </source>
</evidence>
<reference evidence="3" key="1">
    <citation type="journal article" date="2019" name="Int. J. Syst. Evol. Microbiol.">
        <title>The Global Catalogue of Microorganisms (GCM) 10K type strain sequencing project: providing services to taxonomists for standard genome sequencing and annotation.</title>
        <authorList>
            <consortium name="The Broad Institute Genomics Platform"/>
            <consortium name="The Broad Institute Genome Sequencing Center for Infectious Disease"/>
            <person name="Wu L."/>
            <person name="Ma J."/>
        </authorList>
    </citation>
    <scope>NUCLEOTIDE SEQUENCE [LARGE SCALE GENOMIC DNA]</scope>
    <source>
        <strain evidence="3">CGMCC 1.15297</strain>
    </source>
</reference>